<name>A0ACC7NUQ1_9BACL</name>
<reference evidence="1" key="1">
    <citation type="submission" date="2024-12" db="EMBL/GenBank/DDBJ databases">
        <authorList>
            <person name="Wu N."/>
        </authorList>
    </citation>
    <scope>NUCLEOTIDE SEQUENCE</scope>
    <source>
        <strain evidence="1">P15</strain>
    </source>
</reference>
<gene>
    <name evidence="1" type="ORF">ACI1P1_05685</name>
</gene>
<accession>A0ACC7NUQ1</accession>
<sequence length="509" mass="55502">MDLNKKLTVGLSAVLSLSLLAACSGNSGGSADSGASQAGEKKLKIRAMNILYGAAPPENGSGKKALEERYNIDYEFMPVASGEYNNKLGVTLASGDIPDTLLFPGLDQIYFNAIDNSQFIPLEKYMADSKEYPNLAKIPEDLKKILTYKGHIYGIPRLRGVPGHTIVMRKDWLDKLGLDVPTTYDELYTVLKAFKEKDPDGNGKDDTYGLAVGMSDAGLIGVNAVSSGMRALAGNWVEDGKGGLIPMEFTPKAKEAFSFYAKLYKEGIIAKDFAIKKDQQVEDDFLLGKAGVYGNSAYTFFTAARYEKARAVNPKFELVALPPLKNADGSQGYMKFSGYFGIFAISADAGKDEAKVKKILKILDDQIGEEGATFVRWGVEGTHHKVENGVKTLTDLGKTEGPSLYSLTNPPATSQWIYGSTDSEEIRRMKDISYKVALEGKPYLNEVEGLISKTMAEKGSDLSKFVSDGIAKIVMGQAPVDSIDKLFEDWKARGGSKVMQEYTDAWKAR</sequence>
<evidence type="ECO:0000313" key="2">
    <source>
        <dbReference type="Proteomes" id="UP001631969"/>
    </source>
</evidence>
<dbReference type="EMBL" id="JBJURJ010000003">
    <property type="protein sequence ID" value="MFM9327791.1"/>
    <property type="molecule type" value="Genomic_DNA"/>
</dbReference>
<comment type="caution">
    <text evidence="1">The sequence shown here is derived from an EMBL/GenBank/DDBJ whole genome shotgun (WGS) entry which is preliminary data.</text>
</comment>
<organism evidence="1 2">
    <name type="scientific">Paenibacillus mesotrionivorans</name>
    <dbReference type="NCBI Taxonomy" id="3160968"/>
    <lineage>
        <taxon>Bacteria</taxon>
        <taxon>Bacillati</taxon>
        <taxon>Bacillota</taxon>
        <taxon>Bacilli</taxon>
        <taxon>Bacillales</taxon>
        <taxon>Paenibacillaceae</taxon>
        <taxon>Paenibacillus</taxon>
    </lineage>
</organism>
<proteinExistence type="predicted"/>
<protein>
    <submittedName>
        <fullName evidence="1">Extracellular solute-binding protein</fullName>
    </submittedName>
</protein>
<evidence type="ECO:0000313" key="1">
    <source>
        <dbReference type="EMBL" id="MFM9327791.1"/>
    </source>
</evidence>
<dbReference type="Proteomes" id="UP001631969">
    <property type="component" value="Unassembled WGS sequence"/>
</dbReference>
<keyword evidence="2" id="KW-1185">Reference proteome</keyword>